<evidence type="ECO:0000259" key="7">
    <source>
        <dbReference type="Pfam" id="PF14824"/>
    </source>
</evidence>
<keyword evidence="9" id="KW-1185">Reference proteome</keyword>
<evidence type="ECO:0000313" key="9">
    <source>
        <dbReference type="Proteomes" id="UP000295636"/>
    </source>
</evidence>
<comment type="pathway">
    <text evidence="1">Porphyrin-containing compound metabolism; siroheme biosynthesis; sirohydrochlorin from precorrin-2: step 1/1.</text>
</comment>
<dbReference type="NCBIfam" id="TIGR01470">
    <property type="entry name" value="cysG_Nterm"/>
    <property type="match status" value="1"/>
</dbReference>
<dbReference type="GO" id="GO:0004325">
    <property type="term" value="F:ferrochelatase activity"/>
    <property type="evidence" value="ECO:0007669"/>
    <property type="project" value="InterPro"/>
</dbReference>
<name>A0A4R5KRJ1_9BACL</name>
<dbReference type="Gene3D" id="1.10.8.610">
    <property type="entry name" value="SirC, precorrin-2 dehydrogenase, C-terminal helical domain-like"/>
    <property type="match status" value="1"/>
</dbReference>
<feature type="domain" description="Siroheme synthase central" evidence="7">
    <location>
        <begin position="139"/>
        <end position="166"/>
    </location>
</feature>
<dbReference type="InterPro" id="IPR028281">
    <property type="entry name" value="Sirohaem_synthase_central"/>
</dbReference>
<accession>A0A4R5KRJ1</accession>
<protein>
    <recommendedName>
        <fullName evidence="2">precorrin-2 dehydrogenase</fullName>
        <ecNumber evidence="2">1.3.1.76</ecNumber>
    </recommendedName>
</protein>
<dbReference type="InterPro" id="IPR042518">
    <property type="entry name" value="SirC_C"/>
</dbReference>
<proteinExistence type="predicted"/>
<keyword evidence="3" id="KW-0560">Oxidoreductase</keyword>
<comment type="catalytic activity">
    <reaction evidence="6">
        <text>precorrin-2 + NAD(+) = sirohydrochlorin + NADH + 2 H(+)</text>
        <dbReference type="Rhea" id="RHEA:15613"/>
        <dbReference type="ChEBI" id="CHEBI:15378"/>
        <dbReference type="ChEBI" id="CHEBI:57540"/>
        <dbReference type="ChEBI" id="CHEBI:57945"/>
        <dbReference type="ChEBI" id="CHEBI:58351"/>
        <dbReference type="ChEBI" id="CHEBI:58827"/>
        <dbReference type="EC" id="1.3.1.76"/>
    </reaction>
</comment>
<dbReference type="SUPFAM" id="SSF51735">
    <property type="entry name" value="NAD(P)-binding Rossmann-fold domains"/>
    <property type="match status" value="1"/>
</dbReference>
<reference evidence="8 9" key="1">
    <citation type="submission" date="2019-03" db="EMBL/GenBank/DDBJ databases">
        <title>This is whole genome sequence of Paenibacillus sp MS74 strain.</title>
        <authorList>
            <person name="Trinh H.N."/>
        </authorList>
    </citation>
    <scope>NUCLEOTIDE SEQUENCE [LARGE SCALE GENOMIC DNA]</scope>
    <source>
        <strain evidence="8 9">MS74</strain>
    </source>
</reference>
<keyword evidence="4" id="KW-0520">NAD</keyword>
<dbReference type="SUPFAM" id="SSF75615">
    <property type="entry name" value="Siroheme synthase middle domains-like"/>
    <property type="match status" value="1"/>
</dbReference>
<dbReference type="OrthoDB" id="9773765at2"/>
<comment type="caution">
    <text evidence="8">The sequence shown here is derived from an EMBL/GenBank/DDBJ whole genome shotgun (WGS) entry which is preliminary data.</text>
</comment>
<evidence type="ECO:0000256" key="6">
    <source>
        <dbReference type="ARBA" id="ARBA00047561"/>
    </source>
</evidence>
<dbReference type="Gene3D" id="3.40.50.720">
    <property type="entry name" value="NAD(P)-binding Rossmann-like Domain"/>
    <property type="match status" value="1"/>
</dbReference>
<dbReference type="GO" id="GO:0019354">
    <property type="term" value="P:siroheme biosynthetic process"/>
    <property type="evidence" value="ECO:0007669"/>
    <property type="project" value="UniProtKB-UniPathway"/>
</dbReference>
<dbReference type="PANTHER" id="PTHR35330">
    <property type="entry name" value="SIROHEME BIOSYNTHESIS PROTEIN MET8"/>
    <property type="match status" value="1"/>
</dbReference>
<dbReference type="InterPro" id="IPR028161">
    <property type="entry name" value="Met8-like"/>
</dbReference>
<dbReference type="GO" id="GO:0043115">
    <property type="term" value="F:precorrin-2 dehydrogenase activity"/>
    <property type="evidence" value="ECO:0007669"/>
    <property type="project" value="UniProtKB-EC"/>
</dbReference>
<dbReference type="UniPathway" id="UPA00262">
    <property type="reaction ID" value="UER00222"/>
</dbReference>
<evidence type="ECO:0000256" key="3">
    <source>
        <dbReference type="ARBA" id="ARBA00023002"/>
    </source>
</evidence>
<gene>
    <name evidence="8" type="ORF">E1757_13515</name>
</gene>
<evidence type="ECO:0000313" key="8">
    <source>
        <dbReference type="EMBL" id="TDF97618.1"/>
    </source>
</evidence>
<dbReference type="EMBL" id="SMRT01000005">
    <property type="protein sequence ID" value="TDF97618.1"/>
    <property type="molecule type" value="Genomic_DNA"/>
</dbReference>
<evidence type="ECO:0000256" key="2">
    <source>
        <dbReference type="ARBA" id="ARBA00012400"/>
    </source>
</evidence>
<sequence length="248" mass="27367">MVITERRVDAVKQPEGKRYYPLMLDMKGKNCVIVGGGTVAQRKAEALLEAGAEVTLISPSFTAQLEQRALSGEMPPRLIRERYRPGMPELGEAFLVFAATDVTEINSAVRLEAESLGKLVTVANDAAGSGFIVPAVVRRGKLVIAVSTEGASPGTARKVKRELEQMFGDEYETYLELLQQLRVLVQSIVGDTAERQAIFRAILDLELLAWIRSGRFDEQAGRELALRIAADPTEAGIRQLDEWIRRLD</sequence>
<dbReference type="InterPro" id="IPR006367">
    <property type="entry name" value="Sirohaem_synthase_N"/>
</dbReference>
<evidence type="ECO:0000256" key="5">
    <source>
        <dbReference type="ARBA" id="ARBA00023244"/>
    </source>
</evidence>
<organism evidence="8 9">
    <name type="scientific">Paenibacillus piri</name>
    <dbReference type="NCBI Taxonomy" id="2547395"/>
    <lineage>
        <taxon>Bacteria</taxon>
        <taxon>Bacillati</taxon>
        <taxon>Bacillota</taxon>
        <taxon>Bacilli</taxon>
        <taxon>Bacillales</taxon>
        <taxon>Paenibacillaceae</taxon>
        <taxon>Paenibacillus</taxon>
    </lineage>
</organism>
<dbReference type="EC" id="1.3.1.76" evidence="2"/>
<dbReference type="InterPro" id="IPR036291">
    <property type="entry name" value="NAD(P)-bd_dom_sf"/>
</dbReference>
<keyword evidence="5" id="KW-0627">Porphyrin biosynthesis</keyword>
<evidence type="ECO:0000256" key="1">
    <source>
        <dbReference type="ARBA" id="ARBA00005010"/>
    </source>
</evidence>
<dbReference type="Pfam" id="PF13241">
    <property type="entry name" value="NAD_binding_7"/>
    <property type="match status" value="1"/>
</dbReference>
<dbReference type="AlphaFoldDB" id="A0A4R5KRJ1"/>
<evidence type="ECO:0000256" key="4">
    <source>
        <dbReference type="ARBA" id="ARBA00023027"/>
    </source>
</evidence>
<dbReference type="PANTHER" id="PTHR35330:SF1">
    <property type="entry name" value="SIROHEME BIOSYNTHESIS PROTEIN MET8"/>
    <property type="match status" value="1"/>
</dbReference>
<dbReference type="Pfam" id="PF14824">
    <property type="entry name" value="Sirohm_synth_M"/>
    <property type="match status" value="1"/>
</dbReference>
<dbReference type="Proteomes" id="UP000295636">
    <property type="component" value="Unassembled WGS sequence"/>
</dbReference>